<reference evidence="7 8" key="1">
    <citation type="submission" date="2018-08" db="EMBL/GenBank/DDBJ databases">
        <title>Aphanomyces genome sequencing and annotation.</title>
        <authorList>
            <person name="Minardi D."/>
            <person name="Oidtmann B."/>
            <person name="Van Der Giezen M."/>
            <person name="Studholme D.J."/>
        </authorList>
    </citation>
    <scope>NUCLEOTIDE SEQUENCE [LARGE SCALE GENOMIC DNA]</scope>
    <source>
        <strain evidence="7 8">Kv</strain>
    </source>
</reference>
<dbReference type="InterPro" id="IPR017455">
    <property type="entry name" value="Znf_FYVE-rel"/>
</dbReference>
<dbReference type="InterPro" id="IPR011011">
    <property type="entry name" value="Znf_FYVE_PHD"/>
</dbReference>
<feature type="compositionally biased region" description="Pro residues" evidence="5">
    <location>
        <begin position="562"/>
        <end position="572"/>
    </location>
</feature>
<feature type="compositionally biased region" description="Low complexity" evidence="5">
    <location>
        <begin position="573"/>
        <end position="588"/>
    </location>
</feature>
<evidence type="ECO:0000256" key="1">
    <source>
        <dbReference type="ARBA" id="ARBA00022723"/>
    </source>
</evidence>
<sequence length="672" mass="73010">MASQRKASSVSTDADDLINHDHNAVNITLMGQKYPQRLDSQRSKCLLVCAQNFSLFRAKHHCRMVREAATDEKHRNIGWCPVIGYILPLTFLGTAQSVCLVCGGMSNTPMNLGAKAMSQPNLVRGQSVEINMRAIGDATKNGVIMIENFKHQDDWVSNSERSRCHICTKPFGAFRRKHHCRVCGEVICSSCTLKKQVMLPMVGQTEARVCVTCILVYCKPMQSQSSNHFEGSMMSPAAYSLPSNGSSSRDGRATTRSDFSRHNNTQLHSPDVMGSDVDPSTYFTSQLDASSFEYSLDYDWEHPWPKPPVPADESHRLDVLRSFDILGTPQEDVFDIICDLVSKSLNCPIAGVSFIDHDRQWYKASVGLIQDEIPRNVSFCAHILYTKQSIVVPDTTLDKRFERNPLVTGRAGIRFYAAAPIISPATGFVLGTVFVFDNHPRPRDQVDMATLEKLAGVAMKNLEDRRASVASSSAAFVHRASSATDRLSAVTTMSHNPDNVHSPYTSATPTSQIATPQAATSPSYTEAPPPPTPTAAVSPSVVATTPVSATPMARPNPVEPEVQPPQDLPPTPTASASETTAASSSVVPSEPPKMEAMLMNLLSQTTMTQQQLAKQQGTMYATISGHSSQIDKLAQAVARMEAKLVGGAPVGANTATSSSTSEPKQQQPGEKE</sequence>
<dbReference type="InterPro" id="IPR013083">
    <property type="entry name" value="Znf_RING/FYVE/PHD"/>
</dbReference>
<feature type="region of interest" description="Disordered" evidence="5">
    <location>
        <begin position="648"/>
        <end position="672"/>
    </location>
</feature>
<evidence type="ECO:0000256" key="3">
    <source>
        <dbReference type="ARBA" id="ARBA00022833"/>
    </source>
</evidence>
<gene>
    <name evidence="7" type="ORF">DYB36_003182</name>
</gene>
<keyword evidence="3" id="KW-0862">Zinc</keyword>
<dbReference type="PROSITE" id="PS50178">
    <property type="entry name" value="ZF_FYVE"/>
    <property type="match status" value="1"/>
</dbReference>
<evidence type="ECO:0000256" key="2">
    <source>
        <dbReference type="ARBA" id="ARBA00022771"/>
    </source>
</evidence>
<feature type="compositionally biased region" description="Polar residues" evidence="5">
    <location>
        <begin position="493"/>
        <end position="517"/>
    </location>
</feature>
<feature type="region of interest" description="Disordered" evidence="5">
    <location>
        <begin position="493"/>
        <end position="591"/>
    </location>
</feature>
<evidence type="ECO:0000313" key="8">
    <source>
        <dbReference type="Proteomes" id="UP000265427"/>
    </source>
</evidence>
<feature type="region of interest" description="Disordered" evidence="5">
    <location>
        <begin position="240"/>
        <end position="271"/>
    </location>
</feature>
<protein>
    <recommendedName>
        <fullName evidence="6">FYVE-type domain-containing protein</fullName>
    </recommendedName>
</protein>
<evidence type="ECO:0000256" key="5">
    <source>
        <dbReference type="SAM" id="MobiDB-lite"/>
    </source>
</evidence>
<dbReference type="SMART" id="SM00064">
    <property type="entry name" value="FYVE"/>
    <property type="match status" value="1"/>
</dbReference>
<dbReference type="CDD" id="cd00065">
    <property type="entry name" value="FYVE_like_SF"/>
    <property type="match status" value="1"/>
</dbReference>
<keyword evidence="2 4" id="KW-0863">Zinc-finger</keyword>
<evidence type="ECO:0000256" key="4">
    <source>
        <dbReference type="PROSITE-ProRule" id="PRU00091"/>
    </source>
</evidence>
<organism evidence="7 8">
    <name type="scientific">Aphanomyces astaci</name>
    <name type="common">Crayfish plague agent</name>
    <dbReference type="NCBI Taxonomy" id="112090"/>
    <lineage>
        <taxon>Eukaryota</taxon>
        <taxon>Sar</taxon>
        <taxon>Stramenopiles</taxon>
        <taxon>Oomycota</taxon>
        <taxon>Saprolegniomycetes</taxon>
        <taxon>Saprolegniales</taxon>
        <taxon>Verrucalvaceae</taxon>
        <taxon>Aphanomyces</taxon>
    </lineage>
</organism>
<dbReference type="AlphaFoldDB" id="A0A397AMJ9"/>
<name>A0A397AMJ9_APHAT</name>
<dbReference type="Proteomes" id="UP000265427">
    <property type="component" value="Unassembled WGS sequence"/>
</dbReference>
<evidence type="ECO:0000259" key="6">
    <source>
        <dbReference type="PROSITE" id="PS50178"/>
    </source>
</evidence>
<dbReference type="Gene3D" id="3.30.40.10">
    <property type="entry name" value="Zinc/RING finger domain, C3HC4 (zinc finger)"/>
    <property type="match status" value="1"/>
</dbReference>
<accession>A0A397AMJ9</accession>
<dbReference type="PANTHER" id="PTHR43102">
    <property type="entry name" value="SLR1143 PROTEIN"/>
    <property type="match status" value="1"/>
</dbReference>
<dbReference type="InterPro" id="IPR029016">
    <property type="entry name" value="GAF-like_dom_sf"/>
</dbReference>
<dbReference type="VEuPathDB" id="FungiDB:H257_01975"/>
<feature type="compositionally biased region" description="Basic and acidic residues" evidence="5">
    <location>
        <begin position="249"/>
        <end position="261"/>
    </location>
</feature>
<dbReference type="Gene3D" id="3.30.450.40">
    <property type="match status" value="1"/>
</dbReference>
<dbReference type="EMBL" id="QUSZ01006103">
    <property type="protein sequence ID" value="RHY06979.1"/>
    <property type="molecule type" value="Genomic_DNA"/>
</dbReference>
<dbReference type="GO" id="GO:0008270">
    <property type="term" value="F:zinc ion binding"/>
    <property type="evidence" value="ECO:0007669"/>
    <property type="project" value="UniProtKB-KW"/>
</dbReference>
<dbReference type="SUPFAM" id="SSF55781">
    <property type="entry name" value="GAF domain-like"/>
    <property type="match status" value="1"/>
</dbReference>
<dbReference type="PANTHER" id="PTHR43102:SF2">
    <property type="entry name" value="GAF DOMAIN-CONTAINING PROTEIN"/>
    <property type="match status" value="1"/>
</dbReference>
<evidence type="ECO:0000313" key="7">
    <source>
        <dbReference type="EMBL" id="RHY06979.1"/>
    </source>
</evidence>
<dbReference type="SUPFAM" id="SSF57903">
    <property type="entry name" value="FYVE/PHD zinc finger"/>
    <property type="match status" value="1"/>
</dbReference>
<dbReference type="VEuPathDB" id="FungiDB:H257_01976"/>
<comment type="caution">
    <text evidence="7">The sequence shown here is derived from an EMBL/GenBank/DDBJ whole genome shotgun (WGS) entry which is preliminary data.</text>
</comment>
<keyword evidence="1" id="KW-0479">Metal-binding</keyword>
<dbReference type="InterPro" id="IPR000306">
    <property type="entry name" value="Znf_FYVE"/>
</dbReference>
<dbReference type="Pfam" id="PF01363">
    <property type="entry name" value="FYVE"/>
    <property type="match status" value="1"/>
</dbReference>
<dbReference type="SMART" id="SM00065">
    <property type="entry name" value="GAF"/>
    <property type="match status" value="1"/>
</dbReference>
<feature type="compositionally biased region" description="Low complexity" evidence="5">
    <location>
        <begin position="534"/>
        <end position="561"/>
    </location>
</feature>
<feature type="domain" description="FYVE-type" evidence="6">
    <location>
        <begin position="158"/>
        <end position="213"/>
    </location>
</feature>
<feature type="compositionally biased region" description="Polar residues" evidence="5">
    <location>
        <begin position="653"/>
        <end position="672"/>
    </location>
</feature>
<dbReference type="InterPro" id="IPR003018">
    <property type="entry name" value="GAF"/>
</dbReference>
<proteinExistence type="predicted"/>
<dbReference type="Pfam" id="PF01590">
    <property type="entry name" value="GAF"/>
    <property type="match status" value="1"/>
</dbReference>